<evidence type="ECO:0000256" key="2">
    <source>
        <dbReference type="SAM" id="Coils"/>
    </source>
</evidence>
<evidence type="ECO:0000313" key="4">
    <source>
        <dbReference type="EMBL" id="TSC92397.1"/>
    </source>
</evidence>
<protein>
    <recommendedName>
        <fullName evidence="3">HEPN domain-containing protein</fullName>
    </recommendedName>
</protein>
<dbReference type="AlphaFoldDB" id="A0A554LHT1"/>
<sequence length="143" mass="16672">MSENVLSKNELKNMIKEAKERLDSAEILLKAHQYSDSISRSYYAILDIARIALIIKKIYPKSHSGTLSKFSYAYIEKGFVDKKYNKIIRQIEKDRLDADYRFSKKFSESDARYSSRFDSRAEADRLKVKILIKGGLHDRKPTN</sequence>
<organism evidence="4 5">
    <name type="scientific">Candidatus Berkelbacteria bacterium Licking1014_85</name>
    <dbReference type="NCBI Taxonomy" id="2017148"/>
    <lineage>
        <taxon>Bacteria</taxon>
        <taxon>Candidatus Berkelbacteria</taxon>
    </lineage>
</organism>
<accession>A0A554LHT1</accession>
<keyword evidence="2" id="KW-0175">Coiled coil</keyword>
<evidence type="ECO:0000313" key="5">
    <source>
        <dbReference type="Proteomes" id="UP000315589"/>
    </source>
</evidence>
<feature type="domain" description="HEPN" evidence="3">
    <location>
        <begin position="13"/>
        <end position="113"/>
    </location>
</feature>
<dbReference type="Proteomes" id="UP000315589">
    <property type="component" value="Unassembled WGS sequence"/>
</dbReference>
<dbReference type="PANTHER" id="PTHR36565:SF1">
    <property type="entry name" value="UPF0332 PROTEIN TM_1000"/>
    <property type="match status" value="1"/>
</dbReference>
<feature type="coiled-coil region" evidence="2">
    <location>
        <begin position="8"/>
        <end position="35"/>
    </location>
</feature>
<evidence type="ECO:0000259" key="3">
    <source>
        <dbReference type="Pfam" id="PF05168"/>
    </source>
</evidence>
<gene>
    <name evidence="4" type="ORF">CEN91_468</name>
</gene>
<dbReference type="EMBL" id="VMGI01000065">
    <property type="protein sequence ID" value="TSC92397.1"/>
    <property type="molecule type" value="Genomic_DNA"/>
</dbReference>
<dbReference type="PANTHER" id="PTHR36565">
    <property type="entry name" value="UPF0332 PROTEIN TM_1000"/>
    <property type="match status" value="1"/>
</dbReference>
<comment type="caution">
    <text evidence="4">The sequence shown here is derived from an EMBL/GenBank/DDBJ whole genome shotgun (WGS) entry which is preliminary data.</text>
</comment>
<reference evidence="4 5" key="1">
    <citation type="submission" date="2017-07" db="EMBL/GenBank/DDBJ databases">
        <title>Mechanisms for carbon and nitrogen cycling indicate functional differentiation within the Candidate Phyla Radiation.</title>
        <authorList>
            <person name="Danczak R.E."/>
            <person name="Johnston M.D."/>
            <person name="Kenah C."/>
            <person name="Slattery M."/>
            <person name="Wrighton K.C."/>
            <person name="Wilkins M.J."/>
        </authorList>
    </citation>
    <scope>NUCLEOTIDE SEQUENCE [LARGE SCALE GENOMIC DNA]</scope>
    <source>
        <strain evidence="4">Licking1014_85</strain>
    </source>
</reference>
<dbReference type="InterPro" id="IPR007842">
    <property type="entry name" value="HEPN_dom"/>
</dbReference>
<dbReference type="Gene3D" id="1.20.120.330">
    <property type="entry name" value="Nucleotidyltransferases domain 2"/>
    <property type="match status" value="1"/>
</dbReference>
<evidence type="ECO:0000256" key="1">
    <source>
        <dbReference type="ARBA" id="ARBA00038248"/>
    </source>
</evidence>
<dbReference type="Pfam" id="PF05168">
    <property type="entry name" value="HEPN"/>
    <property type="match status" value="1"/>
</dbReference>
<dbReference type="InterPro" id="IPR052226">
    <property type="entry name" value="UPF0332_toxin"/>
</dbReference>
<comment type="similarity">
    <text evidence="1">Belongs to the UPF0332 family.</text>
</comment>
<name>A0A554LHT1_9BACT</name>
<proteinExistence type="inferred from homology"/>